<proteinExistence type="predicted"/>
<accession>A0A1X7V682</accession>
<dbReference type="PANTHER" id="PTHR47510:SF3">
    <property type="entry name" value="ENDO_EXONUCLEASE_PHOSPHATASE DOMAIN-CONTAINING PROTEIN"/>
    <property type="match status" value="1"/>
</dbReference>
<reference evidence="1" key="1">
    <citation type="submission" date="2017-05" db="UniProtKB">
        <authorList>
            <consortium name="EnsemblMetazoa"/>
        </authorList>
    </citation>
    <scope>IDENTIFICATION</scope>
</reference>
<name>A0A1X7V682_AMPQE</name>
<dbReference type="EnsemblMetazoa" id="Aqu2.1.35017_001">
    <property type="protein sequence ID" value="Aqu2.1.35017_001"/>
    <property type="gene ID" value="Aqu2.1.35017"/>
</dbReference>
<dbReference type="AlphaFoldDB" id="A0A1X7V682"/>
<dbReference type="InParanoid" id="A0A1X7V682"/>
<sequence length="209" mass="23614">MSDYLLDLDFSHYYLLSDIELLWSTLKGIINDSITRFVPVKKRSSCKYPKWFTGEIKHHLHQLHSLRSKQRNSSNHLLYHSKISSLELTVQEEIDTARSRYEAALVDSFAFSNDNAIYKHIHCLLKSNGIPDTVKFKGRTASTDADKACIFNLFFHSVFLSADTPVPTPSSLDCPNPLMADIEATGIDGIPARLLKLCATPLSRGVRQM</sequence>
<organism evidence="1">
    <name type="scientific">Amphimedon queenslandica</name>
    <name type="common">Sponge</name>
    <dbReference type="NCBI Taxonomy" id="400682"/>
    <lineage>
        <taxon>Eukaryota</taxon>
        <taxon>Metazoa</taxon>
        <taxon>Porifera</taxon>
        <taxon>Demospongiae</taxon>
        <taxon>Heteroscleromorpha</taxon>
        <taxon>Haplosclerida</taxon>
        <taxon>Niphatidae</taxon>
        <taxon>Amphimedon</taxon>
    </lineage>
</organism>
<dbReference type="PANTHER" id="PTHR47510">
    <property type="entry name" value="REVERSE TRANSCRIPTASE DOMAIN-CONTAINING PROTEIN"/>
    <property type="match status" value="1"/>
</dbReference>
<evidence type="ECO:0000313" key="1">
    <source>
        <dbReference type="EnsemblMetazoa" id="Aqu2.1.35017_001"/>
    </source>
</evidence>
<protein>
    <submittedName>
        <fullName evidence="1">Uncharacterized protein</fullName>
    </submittedName>
</protein>